<feature type="signal peptide" evidence="1">
    <location>
        <begin position="1"/>
        <end position="21"/>
    </location>
</feature>
<evidence type="ECO:0000313" key="3">
    <source>
        <dbReference type="Proteomes" id="UP000199365"/>
    </source>
</evidence>
<protein>
    <recommendedName>
        <fullName evidence="4">Entericidin B</fullName>
    </recommendedName>
</protein>
<keyword evidence="3" id="KW-1185">Reference proteome</keyword>
<evidence type="ECO:0000313" key="2">
    <source>
        <dbReference type="EMBL" id="SDR60373.1"/>
    </source>
</evidence>
<evidence type="ECO:0008006" key="4">
    <source>
        <dbReference type="Google" id="ProtNLM"/>
    </source>
</evidence>
<sequence>MKRFILAVLLLTPLISGVAGCQKAHQAGNDSTSAGGAKMGVAASGDGASAGARQ</sequence>
<organism evidence="2 3">
    <name type="scientific">Paraburkholderia tuberum</name>
    <dbReference type="NCBI Taxonomy" id="157910"/>
    <lineage>
        <taxon>Bacteria</taxon>
        <taxon>Pseudomonadati</taxon>
        <taxon>Pseudomonadota</taxon>
        <taxon>Betaproteobacteria</taxon>
        <taxon>Burkholderiales</taxon>
        <taxon>Burkholderiaceae</taxon>
        <taxon>Paraburkholderia</taxon>
    </lineage>
</organism>
<accession>A0A1H1KDK8</accession>
<feature type="chain" id="PRO_5011770799" description="Entericidin B" evidence="1">
    <location>
        <begin position="22"/>
        <end position="54"/>
    </location>
</feature>
<dbReference type="AlphaFoldDB" id="A0A1H1KDK8"/>
<reference evidence="3" key="1">
    <citation type="submission" date="2016-10" db="EMBL/GenBank/DDBJ databases">
        <authorList>
            <person name="Varghese N."/>
            <person name="Submissions S."/>
        </authorList>
    </citation>
    <scope>NUCLEOTIDE SEQUENCE [LARGE SCALE GENOMIC DNA]</scope>
    <source>
        <strain evidence="3">DUS833</strain>
    </source>
</reference>
<dbReference type="Proteomes" id="UP000199365">
    <property type="component" value="Unassembled WGS sequence"/>
</dbReference>
<dbReference type="PROSITE" id="PS51257">
    <property type="entry name" value="PROKAR_LIPOPROTEIN"/>
    <property type="match status" value="1"/>
</dbReference>
<proteinExistence type="predicted"/>
<dbReference type="EMBL" id="FNKX01000003">
    <property type="protein sequence ID" value="SDR60373.1"/>
    <property type="molecule type" value="Genomic_DNA"/>
</dbReference>
<evidence type="ECO:0000256" key="1">
    <source>
        <dbReference type="SAM" id="SignalP"/>
    </source>
</evidence>
<keyword evidence="1" id="KW-0732">Signal</keyword>
<gene>
    <name evidence="2" type="ORF">SAMN05445850_7282</name>
</gene>
<name>A0A1H1KDK8_9BURK</name>
<dbReference type="STRING" id="157910.SAMN05445850_7282"/>